<comment type="caution">
    <text evidence="1">The sequence shown here is derived from an EMBL/GenBank/DDBJ whole genome shotgun (WGS) entry which is preliminary data.</text>
</comment>
<proteinExistence type="predicted"/>
<sequence>MSILAMYEGGQWHCPARVLTHLDDITTVLAERGVELMKLSRPLPEDSAELMSQCATLIAAKGMPEPQFAKWDERKGEPGYAQVPTRLKAEEVKASAGKWLALCIGQARLCMGGKDDLSALVLAFHGGDLLWIPAGMQWALSAAPSSRCQWLSMACDELSLNDSHIEQSNLSELQLLDI</sequence>
<organism evidence="1">
    <name type="scientific">marine sediment metagenome</name>
    <dbReference type="NCBI Taxonomy" id="412755"/>
    <lineage>
        <taxon>unclassified sequences</taxon>
        <taxon>metagenomes</taxon>
        <taxon>ecological metagenomes</taxon>
    </lineage>
</organism>
<protein>
    <submittedName>
        <fullName evidence="1">Uncharacterized protein</fullName>
    </submittedName>
</protein>
<evidence type="ECO:0000313" key="1">
    <source>
        <dbReference type="EMBL" id="KKO01737.1"/>
    </source>
</evidence>
<dbReference type="AlphaFoldDB" id="A0A0F9XQL3"/>
<dbReference type="EMBL" id="LAZR01000034">
    <property type="protein sequence ID" value="KKO01737.1"/>
    <property type="molecule type" value="Genomic_DNA"/>
</dbReference>
<accession>A0A0F9XQL3</accession>
<gene>
    <name evidence="1" type="ORF">LCGC14_0115460</name>
</gene>
<reference evidence="1" key="1">
    <citation type="journal article" date="2015" name="Nature">
        <title>Complex archaea that bridge the gap between prokaryotes and eukaryotes.</title>
        <authorList>
            <person name="Spang A."/>
            <person name="Saw J.H."/>
            <person name="Jorgensen S.L."/>
            <person name="Zaremba-Niedzwiedzka K."/>
            <person name="Martijn J."/>
            <person name="Lind A.E."/>
            <person name="van Eijk R."/>
            <person name="Schleper C."/>
            <person name="Guy L."/>
            <person name="Ettema T.J."/>
        </authorList>
    </citation>
    <scope>NUCLEOTIDE SEQUENCE</scope>
</reference>
<name>A0A0F9XQL3_9ZZZZ</name>